<gene>
    <name evidence="7" type="ORF">VitviT2T_012079</name>
</gene>
<dbReference type="InterPro" id="IPR027409">
    <property type="entry name" value="GroEL-like_apical_dom_sf"/>
</dbReference>
<proteinExistence type="inferred from homology"/>
<protein>
    <recommendedName>
        <fullName evidence="9">T-complex protein 1 subunit epsilon</fullName>
    </recommendedName>
</protein>
<sequence length="199" mass="21368">MGKASLVREKSFGTTKDRMLYIERCANSRVVTIFVSDGNKMIIEETKRSIHDALCMARNIVRNNFIVYGGGSAEISCSIAVGAAVDTYPRVEQYAIRAFGDALDSIPMALAENSDLLGPVHRRHSGHGIRPCGAGLQRVEGLRRRREPLSLADDGKDEDEPINGVPGIHGGHGRGPSGGVKKGKRGEGGESSAFMGMVF</sequence>
<evidence type="ECO:0000256" key="3">
    <source>
        <dbReference type="ARBA" id="ARBA00022840"/>
    </source>
</evidence>
<dbReference type="InterPro" id="IPR027410">
    <property type="entry name" value="TCP-1-like_intermed_sf"/>
</dbReference>
<dbReference type="InterPro" id="IPR002423">
    <property type="entry name" value="Cpn60/GroEL/TCP-1"/>
</dbReference>
<dbReference type="Proteomes" id="UP001227230">
    <property type="component" value="Chromosome 8"/>
</dbReference>
<keyword evidence="8" id="KW-1185">Reference proteome</keyword>
<reference evidence="7 8" key="1">
    <citation type="journal article" date="2023" name="Hortic Res">
        <title>The complete reference genome for grapevine (Vitis vinifera L.) genetics and breeding.</title>
        <authorList>
            <person name="Shi X."/>
            <person name="Cao S."/>
            <person name="Wang X."/>
            <person name="Huang S."/>
            <person name="Wang Y."/>
            <person name="Liu Z."/>
            <person name="Liu W."/>
            <person name="Leng X."/>
            <person name="Peng Y."/>
            <person name="Wang N."/>
            <person name="Wang Y."/>
            <person name="Ma Z."/>
            <person name="Xu X."/>
            <person name="Zhang F."/>
            <person name="Xue H."/>
            <person name="Zhong H."/>
            <person name="Wang Y."/>
            <person name="Zhang K."/>
            <person name="Velt A."/>
            <person name="Avia K."/>
            <person name="Holtgrawe D."/>
            <person name="Grimplet J."/>
            <person name="Matus J.T."/>
            <person name="Ware D."/>
            <person name="Wu X."/>
            <person name="Wang H."/>
            <person name="Liu C."/>
            <person name="Fang Y."/>
            <person name="Rustenholz C."/>
            <person name="Cheng Z."/>
            <person name="Xiao H."/>
            <person name="Zhou Y."/>
        </authorList>
    </citation>
    <scope>NUCLEOTIDE SEQUENCE [LARGE SCALE GENOMIC DNA]</scope>
    <source>
        <strain evidence="8">cv. Pinot noir / PN40024</strain>
        <tissue evidence="7">Leaf</tissue>
    </source>
</reference>
<dbReference type="InterPro" id="IPR017998">
    <property type="entry name" value="Chaperone_TCP-1"/>
</dbReference>
<dbReference type="SUPFAM" id="SSF48592">
    <property type="entry name" value="GroEL equatorial domain-like"/>
    <property type="match status" value="1"/>
</dbReference>
<dbReference type="PANTHER" id="PTHR11353">
    <property type="entry name" value="CHAPERONIN"/>
    <property type="match status" value="1"/>
</dbReference>
<evidence type="ECO:0000256" key="5">
    <source>
        <dbReference type="RuleBase" id="RU004187"/>
    </source>
</evidence>
<feature type="region of interest" description="Disordered" evidence="6">
    <location>
        <begin position="149"/>
        <end position="199"/>
    </location>
</feature>
<evidence type="ECO:0000313" key="8">
    <source>
        <dbReference type="Proteomes" id="UP001227230"/>
    </source>
</evidence>
<feature type="compositionally biased region" description="Gly residues" evidence="6">
    <location>
        <begin position="167"/>
        <end position="180"/>
    </location>
</feature>
<organism evidence="7 8">
    <name type="scientific">Vitis vinifera</name>
    <name type="common">Grape</name>
    <dbReference type="NCBI Taxonomy" id="29760"/>
    <lineage>
        <taxon>Eukaryota</taxon>
        <taxon>Viridiplantae</taxon>
        <taxon>Streptophyta</taxon>
        <taxon>Embryophyta</taxon>
        <taxon>Tracheophyta</taxon>
        <taxon>Spermatophyta</taxon>
        <taxon>Magnoliopsida</taxon>
        <taxon>eudicotyledons</taxon>
        <taxon>Gunneridae</taxon>
        <taxon>Pentapetalae</taxon>
        <taxon>rosids</taxon>
        <taxon>Vitales</taxon>
        <taxon>Vitaceae</taxon>
        <taxon>Viteae</taxon>
        <taxon>Vitis</taxon>
    </lineage>
</organism>
<evidence type="ECO:0000256" key="1">
    <source>
        <dbReference type="ARBA" id="ARBA00008020"/>
    </source>
</evidence>
<dbReference type="Gene3D" id="3.30.260.10">
    <property type="entry name" value="TCP-1-like chaperonin intermediate domain"/>
    <property type="match status" value="1"/>
</dbReference>
<dbReference type="Pfam" id="PF00118">
    <property type="entry name" value="Cpn60_TCP1"/>
    <property type="match status" value="1"/>
</dbReference>
<comment type="similarity">
    <text evidence="1 5">Belongs to the TCP-1 chaperonin family.</text>
</comment>
<keyword evidence="3 5" id="KW-0067">ATP-binding</keyword>
<evidence type="ECO:0000313" key="7">
    <source>
        <dbReference type="EMBL" id="WJZ93117.1"/>
    </source>
</evidence>
<name>A0ABY9CCN4_VITVI</name>
<evidence type="ECO:0000256" key="2">
    <source>
        <dbReference type="ARBA" id="ARBA00022741"/>
    </source>
</evidence>
<evidence type="ECO:0008006" key="9">
    <source>
        <dbReference type="Google" id="ProtNLM"/>
    </source>
</evidence>
<dbReference type="Gene3D" id="1.10.560.10">
    <property type="entry name" value="GroEL-like equatorial domain"/>
    <property type="match status" value="1"/>
</dbReference>
<keyword evidence="2 5" id="KW-0547">Nucleotide-binding</keyword>
<dbReference type="PRINTS" id="PR00304">
    <property type="entry name" value="TCOMPLEXTCP1"/>
</dbReference>
<evidence type="ECO:0000256" key="4">
    <source>
        <dbReference type="ARBA" id="ARBA00023186"/>
    </source>
</evidence>
<accession>A0ABY9CCN4</accession>
<evidence type="ECO:0000256" key="6">
    <source>
        <dbReference type="SAM" id="MobiDB-lite"/>
    </source>
</evidence>
<dbReference type="EMBL" id="CP126655">
    <property type="protein sequence ID" value="WJZ93117.1"/>
    <property type="molecule type" value="Genomic_DNA"/>
</dbReference>
<dbReference type="Gene3D" id="3.50.7.10">
    <property type="entry name" value="GroEL"/>
    <property type="match status" value="1"/>
</dbReference>
<keyword evidence="4 5" id="KW-0143">Chaperone</keyword>
<dbReference type="InterPro" id="IPR027413">
    <property type="entry name" value="GROEL-like_equatorial_sf"/>
</dbReference>